<feature type="domain" description="DUF2007" evidence="1">
    <location>
        <begin position="1"/>
        <end position="67"/>
    </location>
</feature>
<protein>
    <submittedName>
        <fullName evidence="2">DUF2007 domain-containing protein</fullName>
    </submittedName>
</protein>
<keyword evidence="3" id="KW-1185">Reference proteome</keyword>
<dbReference type="RefSeq" id="WP_345245237.1">
    <property type="nucleotide sequence ID" value="NZ_BAABFO010000001.1"/>
</dbReference>
<accession>A0ABP8GCF7</accession>
<dbReference type="Pfam" id="PF09413">
    <property type="entry name" value="DUF2007"/>
    <property type="match status" value="1"/>
</dbReference>
<dbReference type="Proteomes" id="UP001501671">
    <property type="component" value="Unassembled WGS sequence"/>
</dbReference>
<dbReference type="EMBL" id="BAABFO010000001">
    <property type="protein sequence ID" value="GAA4321697.1"/>
    <property type="molecule type" value="Genomic_DNA"/>
</dbReference>
<evidence type="ECO:0000313" key="2">
    <source>
        <dbReference type="EMBL" id="GAA4321697.1"/>
    </source>
</evidence>
<comment type="caution">
    <text evidence="2">The sequence shown here is derived from an EMBL/GenBank/DDBJ whole genome shotgun (WGS) entry which is preliminary data.</text>
</comment>
<name>A0ABP8GCF7_9BURK</name>
<evidence type="ECO:0000313" key="3">
    <source>
        <dbReference type="Proteomes" id="UP001501671"/>
    </source>
</evidence>
<gene>
    <name evidence="2" type="ORF">GCM10023144_01110</name>
</gene>
<organism evidence="2 3">
    <name type="scientific">Pigmentiphaga soli</name>
    <dbReference type="NCBI Taxonomy" id="1007095"/>
    <lineage>
        <taxon>Bacteria</taxon>
        <taxon>Pseudomonadati</taxon>
        <taxon>Pseudomonadota</taxon>
        <taxon>Betaproteobacteria</taxon>
        <taxon>Burkholderiales</taxon>
        <taxon>Alcaligenaceae</taxon>
        <taxon>Pigmentiphaga</taxon>
    </lineage>
</organism>
<dbReference type="InterPro" id="IPR018551">
    <property type="entry name" value="DUF2007"/>
</dbReference>
<reference evidence="3" key="1">
    <citation type="journal article" date="2019" name="Int. J. Syst. Evol. Microbiol.">
        <title>The Global Catalogue of Microorganisms (GCM) 10K type strain sequencing project: providing services to taxonomists for standard genome sequencing and annotation.</title>
        <authorList>
            <consortium name="The Broad Institute Genomics Platform"/>
            <consortium name="The Broad Institute Genome Sequencing Center for Infectious Disease"/>
            <person name="Wu L."/>
            <person name="Ma J."/>
        </authorList>
    </citation>
    <scope>NUCLEOTIDE SEQUENCE [LARGE SCALE GENOMIC DNA]</scope>
    <source>
        <strain evidence="3">JCM 17666</strain>
    </source>
</reference>
<sequence length="108" mass="12476">MIRLLRAPDLLTGQHWVNLLRQARIACSLQHVYLQGALGEIPPDQCGSEVWLENPEDRDAALRLIEQSRNPPPAARPHWYCETCQEWLEPQFSVCWQCGADREDQARL</sequence>
<evidence type="ECO:0000259" key="1">
    <source>
        <dbReference type="Pfam" id="PF09413"/>
    </source>
</evidence>
<proteinExistence type="predicted"/>